<evidence type="ECO:0000313" key="3">
    <source>
        <dbReference type="Proteomes" id="UP000625568"/>
    </source>
</evidence>
<keyword evidence="2" id="KW-0378">Hydrolase</keyword>
<feature type="domain" description="HNH nuclease" evidence="1">
    <location>
        <begin position="59"/>
        <end position="102"/>
    </location>
</feature>
<name>A0A892I8X1_9BURK</name>
<organism evidence="2 3">
    <name type="scientific">Burkholderia dolosa</name>
    <dbReference type="NCBI Taxonomy" id="152500"/>
    <lineage>
        <taxon>Bacteria</taxon>
        <taxon>Pseudomonadati</taxon>
        <taxon>Pseudomonadota</taxon>
        <taxon>Betaproteobacteria</taxon>
        <taxon>Burkholderiales</taxon>
        <taxon>Burkholderiaceae</taxon>
        <taxon>Burkholderia</taxon>
        <taxon>Burkholderia cepacia complex</taxon>
    </lineage>
</organism>
<dbReference type="Pfam" id="PF13392">
    <property type="entry name" value="HNH_3"/>
    <property type="match status" value="1"/>
</dbReference>
<proteinExistence type="predicted"/>
<protein>
    <submittedName>
        <fullName evidence="2">HNH endonuclease</fullName>
    </submittedName>
</protein>
<evidence type="ECO:0000259" key="1">
    <source>
        <dbReference type="Pfam" id="PF13392"/>
    </source>
</evidence>
<dbReference type="SUPFAM" id="SSF54171">
    <property type="entry name" value="DNA-binding domain"/>
    <property type="match status" value="1"/>
</dbReference>
<gene>
    <name evidence="2" type="ORF">I6K02_02220</name>
</gene>
<dbReference type="EMBL" id="CP069482">
    <property type="protein sequence ID" value="QRO77757.1"/>
    <property type="molecule type" value="Genomic_DNA"/>
</dbReference>
<dbReference type="AlphaFoldDB" id="A0A892I8X1"/>
<dbReference type="Proteomes" id="UP000625568">
    <property type="component" value="Chromosome 1"/>
</dbReference>
<dbReference type="InterPro" id="IPR003615">
    <property type="entry name" value="HNH_nuc"/>
</dbReference>
<dbReference type="Gene3D" id="3.90.75.20">
    <property type="match status" value="1"/>
</dbReference>
<dbReference type="GO" id="GO:0004519">
    <property type="term" value="F:endonuclease activity"/>
    <property type="evidence" value="ECO:0007669"/>
    <property type="project" value="UniProtKB-KW"/>
</dbReference>
<dbReference type="InterPro" id="IPR016177">
    <property type="entry name" value="DNA-bd_dom_sf"/>
</dbReference>
<dbReference type="SUPFAM" id="SSF54060">
    <property type="entry name" value="His-Me finger endonucleases"/>
    <property type="match status" value="1"/>
</dbReference>
<evidence type="ECO:0000313" key="2">
    <source>
        <dbReference type="EMBL" id="QRO77757.1"/>
    </source>
</evidence>
<dbReference type="InterPro" id="IPR044925">
    <property type="entry name" value="His-Me_finger_sf"/>
</dbReference>
<keyword evidence="3" id="KW-1185">Reference proteome</keyword>
<keyword evidence="2" id="KW-0540">Nuclease</keyword>
<dbReference type="GeneID" id="93128605"/>
<dbReference type="RefSeq" id="WP_081293570.1">
    <property type="nucleotide sequence ID" value="NZ_CABVPR010000014.1"/>
</dbReference>
<dbReference type="GO" id="GO:0003677">
    <property type="term" value="F:DNA binding"/>
    <property type="evidence" value="ECO:0007669"/>
    <property type="project" value="InterPro"/>
</dbReference>
<sequence>MMGEALAAQRLRELLNYDPETGVLTWRVGRQGNAGAGSVAGDVNARGYRRVSVDRRRVMAHVLIWVIVTGEWPDRDIDHVNGVRSDNRWSNLRLATRSENNQNQRNARRDNVAGLLGVSPNRDRWAASITVDGQKQHIGTYDTPELAHAAYLDAKRRVHIACTI</sequence>
<accession>A0A892I8X1</accession>
<reference evidence="2 3" key="1">
    <citation type="submission" date="2021-02" db="EMBL/GenBank/DDBJ databases">
        <title>FDA dAtabase for Regulatory Grade micrObial Sequences (FDA-ARGOS): Supporting development and validation of Infectious Disease Dx tests.</title>
        <authorList>
            <person name="Minogue T."/>
            <person name="Wolcott M."/>
            <person name="Wasieloski L."/>
            <person name="Aguilar W."/>
            <person name="Moore D."/>
            <person name="Jaissle J."/>
            <person name="Tallon L."/>
            <person name="Sadzewicz L."/>
            <person name="Zhao X."/>
            <person name="Boylan J."/>
            <person name="Ott S."/>
            <person name="Bowen H."/>
            <person name="Vavikolanu K."/>
            <person name="Mehta A."/>
            <person name="Aluvathingal J."/>
            <person name="Nadendla S."/>
            <person name="Yan Y."/>
            <person name="Sichtig H."/>
        </authorList>
    </citation>
    <scope>NUCLEOTIDE SEQUENCE [LARGE SCALE GENOMIC DNA]</scope>
    <source>
        <strain evidence="2 3">FDAARGOS_1272</strain>
    </source>
</reference>
<keyword evidence="2" id="KW-0255">Endonuclease</keyword>